<dbReference type="InterPro" id="IPR036173">
    <property type="entry name" value="G39-like_N_sf"/>
</dbReference>
<reference evidence="1 2" key="1">
    <citation type="submission" date="2023-07" db="EMBL/GenBank/DDBJ databases">
        <title>Genomic Encyclopedia of Type Strains, Phase IV (KMG-IV): sequencing the most valuable type-strain genomes for metagenomic binning, comparative biology and taxonomic classification.</title>
        <authorList>
            <person name="Goeker M."/>
        </authorList>
    </citation>
    <scope>NUCLEOTIDE SEQUENCE [LARGE SCALE GENOMIC DNA]</scope>
    <source>
        <strain evidence="1 2">DSM 9768</strain>
    </source>
</reference>
<evidence type="ECO:0000313" key="1">
    <source>
        <dbReference type="EMBL" id="MDQ0254491.1"/>
    </source>
</evidence>
<accession>A0ABT9ZTB7</accession>
<evidence type="ECO:0000313" key="2">
    <source>
        <dbReference type="Proteomes" id="UP001230005"/>
    </source>
</evidence>
<dbReference type="RefSeq" id="WP_307324529.1">
    <property type="nucleotide sequence ID" value="NZ_JAUSUG010000006.1"/>
</dbReference>
<evidence type="ECO:0008006" key="3">
    <source>
        <dbReference type="Google" id="ProtNLM"/>
    </source>
</evidence>
<protein>
    <recommendedName>
        <fullName evidence="3">Replicative helicase inhibitor G39P N-terminal domain-containing protein</fullName>
    </recommendedName>
</protein>
<dbReference type="SUPFAM" id="SSF89064">
    <property type="entry name" value="Replisome organizer (g39p helicase loader/inhibitor protein)"/>
    <property type="match status" value="1"/>
</dbReference>
<organism evidence="1 2">
    <name type="scientific">Evansella vedderi</name>
    <dbReference type="NCBI Taxonomy" id="38282"/>
    <lineage>
        <taxon>Bacteria</taxon>
        <taxon>Bacillati</taxon>
        <taxon>Bacillota</taxon>
        <taxon>Bacilli</taxon>
        <taxon>Bacillales</taxon>
        <taxon>Bacillaceae</taxon>
        <taxon>Evansella</taxon>
    </lineage>
</organism>
<name>A0ABT9ZTB7_9BACI</name>
<comment type="caution">
    <text evidence="1">The sequence shown here is derived from an EMBL/GenBank/DDBJ whole genome shotgun (WGS) entry which is preliminary data.</text>
</comment>
<proteinExistence type="predicted"/>
<gene>
    <name evidence="1" type="ORF">J2S74_001870</name>
</gene>
<dbReference type="EMBL" id="JAUSUG010000006">
    <property type="protein sequence ID" value="MDQ0254491.1"/>
    <property type="molecule type" value="Genomic_DNA"/>
</dbReference>
<dbReference type="Gene3D" id="1.10.8.200">
    <property type="entry name" value="Replisome organizer (g39p helicase loader/inhibitor protein)"/>
    <property type="match status" value="1"/>
</dbReference>
<keyword evidence="2" id="KW-1185">Reference proteome</keyword>
<sequence length="102" mass="12212">MDKKETALLLMEIDRFFPGKLKLEGATVEAWYRVMKTQDYKEVIRRLDLHVMHHKYPPTVHDLFEKPRPEHNKNILKQLADWEKESIGTVPVQQKLQQKEEC</sequence>
<dbReference type="Proteomes" id="UP001230005">
    <property type="component" value="Unassembled WGS sequence"/>
</dbReference>